<evidence type="ECO:0000256" key="2">
    <source>
        <dbReference type="ARBA" id="ARBA00022527"/>
    </source>
</evidence>
<feature type="transmembrane region" description="Helical" evidence="9">
    <location>
        <begin position="289"/>
        <end position="310"/>
    </location>
</feature>
<protein>
    <recommendedName>
        <fullName evidence="1">non-specific serine/threonine protein kinase</fullName>
        <ecNumber evidence="1">2.7.11.1</ecNumber>
    </recommendedName>
</protein>
<keyword evidence="12" id="KW-1185">Reference proteome</keyword>
<evidence type="ECO:0000259" key="10">
    <source>
        <dbReference type="PROSITE" id="PS50011"/>
    </source>
</evidence>
<dbReference type="GO" id="GO:0005524">
    <property type="term" value="F:ATP binding"/>
    <property type="evidence" value="ECO:0007669"/>
    <property type="project" value="UniProtKB-KW"/>
</dbReference>
<evidence type="ECO:0000313" key="12">
    <source>
        <dbReference type="Proteomes" id="UP000321595"/>
    </source>
</evidence>
<dbReference type="GO" id="GO:0004674">
    <property type="term" value="F:protein serine/threonine kinase activity"/>
    <property type="evidence" value="ECO:0007669"/>
    <property type="project" value="UniProtKB-KW"/>
</dbReference>
<dbReference type="SMART" id="SM00220">
    <property type="entry name" value="S_TKc"/>
    <property type="match status" value="1"/>
</dbReference>
<dbReference type="CDD" id="cd14014">
    <property type="entry name" value="STKc_PknB_like"/>
    <property type="match status" value="1"/>
</dbReference>
<dbReference type="RefSeq" id="WP_146960919.1">
    <property type="nucleotide sequence ID" value="NZ_CP042467.1"/>
</dbReference>
<dbReference type="EC" id="2.7.11.1" evidence="1"/>
<evidence type="ECO:0000256" key="3">
    <source>
        <dbReference type="ARBA" id="ARBA00022679"/>
    </source>
</evidence>
<keyword evidence="9" id="KW-0812">Transmembrane</keyword>
<reference evidence="11 12" key="1">
    <citation type="submission" date="2019-08" db="EMBL/GenBank/DDBJ databases">
        <authorList>
            <person name="Liang Q."/>
        </authorList>
    </citation>
    <scope>NUCLEOTIDE SEQUENCE [LARGE SCALE GENOMIC DNA]</scope>
    <source>
        <strain evidence="11 12">V1718</strain>
    </source>
</reference>
<dbReference type="InterPro" id="IPR011009">
    <property type="entry name" value="Kinase-like_dom_sf"/>
</dbReference>
<keyword evidence="4" id="KW-0547">Nucleotide-binding</keyword>
<dbReference type="KEGG" id="bbae:FRD01_14755"/>
<dbReference type="PROSITE" id="PS50011">
    <property type="entry name" value="PROTEIN_KINASE_DOM"/>
    <property type="match status" value="1"/>
</dbReference>
<evidence type="ECO:0000256" key="7">
    <source>
        <dbReference type="ARBA" id="ARBA00047899"/>
    </source>
</evidence>
<dbReference type="PANTHER" id="PTHR24363:SF0">
    <property type="entry name" value="SERINE_THREONINE KINASE LIKE DOMAIN CONTAINING 1"/>
    <property type="match status" value="1"/>
</dbReference>
<accession>A0A5B8XYF7</accession>
<proteinExistence type="predicted"/>
<keyword evidence="6" id="KW-0067">ATP-binding</keyword>
<dbReference type="AlphaFoldDB" id="A0A5B8XYF7"/>
<keyword evidence="9" id="KW-1133">Transmembrane helix</keyword>
<dbReference type="EMBL" id="CP042467">
    <property type="protein sequence ID" value="QED28469.1"/>
    <property type="molecule type" value="Genomic_DNA"/>
</dbReference>
<evidence type="ECO:0000256" key="1">
    <source>
        <dbReference type="ARBA" id="ARBA00012513"/>
    </source>
</evidence>
<evidence type="ECO:0000256" key="4">
    <source>
        <dbReference type="ARBA" id="ARBA00022741"/>
    </source>
</evidence>
<evidence type="ECO:0000256" key="9">
    <source>
        <dbReference type="SAM" id="Phobius"/>
    </source>
</evidence>
<dbReference type="OrthoDB" id="5518868at2"/>
<keyword evidence="3" id="KW-0808">Transferase</keyword>
<evidence type="ECO:0000256" key="5">
    <source>
        <dbReference type="ARBA" id="ARBA00022777"/>
    </source>
</evidence>
<sequence>MIFERFEILDTLSRRHSVQTYRCRDAELGEVVLKVFEGISDEQRGHLRALSESLGRFSHRGIQRHLGLFEQDQAAALAFEWVEGKTLAQEIELGVRYSDEQLTLFLEDVLEALVVAHTASPPLVHRDIKPENLVHAQDGWVLIDFGASREAVLGDGEVSVIGTTGYAAPEQFFGSAFPASDQYGLAATTLHLATHRHPTDFPLRKLRLEIDKAGLNRAIQKVLERMLAPTPAERFPNTESALQALRSGAGMQEWEFALEPIADSQTVLKTTSHEHSLQIEIGPRIDKKVILTNLAIPVIGAAALVGVLLFKEVELAKVWSSIAWMFFAVGLAASPMLRREWNASKTWLLELSPQGSRLLHDGKLKFEGSKSVEVVQTGGLMQEMDSSLSRRSPLKLKDNYELSVPFGFSLTEKEAEILRDVVATYFKPWRPAPNPKPRQLEAQGAPNAIALRPAQYLQKLSRPSPLRWLSNAFQTFQVLEATPRRKAYFDRIPQSARTLLDEHGFRSVGYLKESVLGVLGKPKEVFLSSDGSIAIHVGPGAFGESDSDFTYYMYSSMDDGKCRLTWSHRNPSTPTQGLVYSAGSLGSFEKDLEAHKNWIAHELLENHTNALTMTSLEERIDALKLHTLYAASRQASLIVIIFGTQLILGLIGIVWILVSILL</sequence>
<dbReference type="InterPro" id="IPR000719">
    <property type="entry name" value="Prot_kinase_dom"/>
</dbReference>
<name>A0A5B8XYF7_9DELT</name>
<evidence type="ECO:0000313" key="11">
    <source>
        <dbReference type="EMBL" id="QED28469.1"/>
    </source>
</evidence>
<evidence type="ECO:0000256" key="6">
    <source>
        <dbReference type="ARBA" id="ARBA00022840"/>
    </source>
</evidence>
<feature type="transmembrane region" description="Helical" evidence="9">
    <location>
        <begin position="637"/>
        <end position="661"/>
    </location>
</feature>
<dbReference type="Gene3D" id="1.10.510.10">
    <property type="entry name" value="Transferase(Phosphotransferase) domain 1"/>
    <property type="match status" value="1"/>
</dbReference>
<comment type="catalytic activity">
    <reaction evidence="8">
        <text>L-seryl-[protein] + ATP = O-phospho-L-seryl-[protein] + ADP + H(+)</text>
        <dbReference type="Rhea" id="RHEA:17989"/>
        <dbReference type="Rhea" id="RHEA-COMP:9863"/>
        <dbReference type="Rhea" id="RHEA-COMP:11604"/>
        <dbReference type="ChEBI" id="CHEBI:15378"/>
        <dbReference type="ChEBI" id="CHEBI:29999"/>
        <dbReference type="ChEBI" id="CHEBI:30616"/>
        <dbReference type="ChEBI" id="CHEBI:83421"/>
        <dbReference type="ChEBI" id="CHEBI:456216"/>
        <dbReference type="EC" id="2.7.11.1"/>
    </reaction>
</comment>
<keyword evidence="9" id="KW-0472">Membrane</keyword>
<gene>
    <name evidence="11" type="ORF">FRD01_14755</name>
</gene>
<keyword evidence="2 11" id="KW-0723">Serine/threonine-protein kinase</keyword>
<feature type="domain" description="Protein kinase" evidence="10">
    <location>
        <begin position="6"/>
        <end position="246"/>
    </location>
</feature>
<feature type="transmembrane region" description="Helical" evidence="9">
    <location>
        <begin position="316"/>
        <end position="337"/>
    </location>
</feature>
<dbReference type="SUPFAM" id="SSF56112">
    <property type="entry name" value="Protein kinase-like (PK-like)"/>
    <property type="match status" value="1"/>
</dbReference>
<organism evidence="11 12">
    <name type="scientific">Microvenator marinus</name>
    <dbReference type="NCBI Taxonomy" id="2600177"/>
    <lineage>
        <taxon>Bacteria</taxon>
        <taxon>Deltaproteobacteria</taxon>
        <taxon>Bradymonadales</taxon>
        <taxon>Microvenatoraceae</taxon>
        <taxon>Microvenator</taxon>
    </lineage>
</organism>
<dbReference type="PANTHER" id="PTHR24363">
    <property type="entry name" value="SERINE/THREONINE PROTEIN KINASE"/>
    <property type="match status" value="1"/>
</dbReference>
<dbReference type="Proteomes" id="UP000321595">
    <property type="component" value="Chromosome"/>
</dbReference>
<evidence type="ECO:0000256" key="8">
    <source>
        <dbReference type="ARBA" id="ARBA00048679"/>
    </source>
</evidence>
<dbReference type="Pfam" id="PF00069">
    <property type="entry name" value="Pkinase"/>
    <property type="match status" value="1"/>
</dbReference>
<comment type="catalytic activity">
    <reaction evidence="7">
        <text>L-threonyl-[protein] + ATP = O-phospho-L-threonyl-[protein] + ADP + H(+)</text>
        <dbReference type="Rhea" id="RHEA:46608"/>
        <dbReference type="Rhea" id="RHEA-COMP:11060"/>
        <dbReference type="Rhea" id="RHEA-COMP:11605"/>
        <dbReference type="ChEBI" id="CHEBI:15378"/>
        <dbReference type="ChEBI" id="CHEBI:30013"/>
        <dbReference type="ChEBI" id="CHEBI:30616"/>
        <dbReference type="ChEBI" id="CHEBI:61977"/>
        <dbReference type="ChEBI" id="CHEBI:456216"/>
        <dbReference type="EC" id="2.7.11.1"/>
    </reaction>
</comment>
<keyword evidence="5 11" id="KW-0418">Kinase</keyword>